<name>A0ABT4J7U9_9RHOB</name>
<reference evidence="1" key="1">
    <citation type="submission" date="2022-12" db="EMBL/GenBank/DDBJ databases">
        <title>Paracoccus sp. EF6 isolated from a lake water.</title>
        <authorList>
            <person name="Liu H."/>
        </authorList>
    </citation>
    <scope>NUCLEOTIDE SEQUENCE</scope>
    <source>
        <strain evidence="1">EF6</strain>
    </source>
</reference>
<evidence type="ECO:0000313" key="2">
    <source>
        <dbReference type="Proteomes" id="UP001149822"/>
    </source>
</evidence>
<organism evidence="1 2">
    <name type="scientific">Paracoccus benzoatiresistens</name>
    <dbReference type="NCBI Taxonomy" id="2997341"/>
    <lineage>
        <taxon>Bacteria</taxon>
        <taxon>Pseudomonadati</taxon>
        <taxon>Pseudomonadota</taxon>
        <taxon>Alphaproteobacteria</taxon>
        <taxon>Rhodobacterales</taxon>
        <taxon>Paracoccaceae</taxon>
        <taxon>Paracoccus</taxon>
    </lineage>
</organism>
<sequence length="69" mass="7869">MVFDFHCRQISAAGLVAGLFPMGRLRFVNAQSELRRIIQIQRPASLLQGFFRHSAFKKDLPDATVFFLS</sequence>
<dbReference type="RefSeq" id="WP_268943265.1">
    <property type="nucleotide sequence ID" value="NZ_JAPTYD010000030.1"/>
</dbReference>
<evidence type="ECO:0000313" key="1">
    <source>
        <dbReference type="EMBL" id="MCZ0963195.1"/>
    </source>
</evidence>
<dbReference type="Proteomes" id="UP001149822">
    <property type="component" value="Unassembled WGS sequence"/>
</dbReference>
<dbReference type="EMBL" id="JAPTYD010000030">
    <property type="protein sequence ID" value="MCZ0963195.1"/>
    <property type="molecule type" value="Genomic_DNA"/>
</dbReference>
<accession>A0ABT4J7U9</accession>
<protein>
    <submittedName>
        <fullName evidence="1">Uncharacterized protein</fullName>
    </submittedName>
</protein>
<gene>
    <name evidence="1" type="ORF">OU682_16380</name>
</gene>
<keyword evidence="2" id="KW-1185">Reference proteome</keyword>
<proteinExistence type="predicted"/>
<comment type="caution">
    <text evidence="1">The sequence shown here is derived from an EMBL/GenBank/DDBJ whole genome shotgun (WGS) entry which is preliminary data.</text>
</comment>